<dbReference type="EMBL" id="DQVW01000092">
    <property type="protein sequence ID" value="HIQ32787.1"/>
    <property type="molecule type" value="Genomic_DNA"/>
</dbReference>
<keyword evidence="6" id="KW-1133">Transmembrane helix</keyword>
<evidence type="ECO:0000256" key="1">
    <source>
        <dbReference type="ARBA" id="ARBA00004241"/>
    </source>
</evidence>
<dbReference type="Pfam" id="PF04021">
    <property type="entry name" value="Class_IIIsignal"/>
    <property type="match status" value="1"/>
</dbReference>
<evidence type="ECO:0000256" key="4">
    <source>
        <dbReference type="ARBA" id="ARBA00022525"/>
    </source>
</evidence>
<keyword evidence="5" id="KW-0281">Fimbrium</keyword>
<keyword evidence="6" id="KW-0472">Membrane</keyword>
<dbReference type="Proteomes" id="UP000623215">
    <property type="component" value="Unassembled WGS sequence"/>
</dbReference>
<comment type="subcellular location">
    <subcellularLocation>
        <location evidence="1">Cell surface</location>
    </subcellularLocation>
    <subcellularLocation>
        <location evidence="2">Fimbrium</location>
    </subcellularLocation>
    <subcellularLocation>
        <location evidence="3">Secreted</location>
    </subcellularLocation>
</comment>
<protein>
    <submittedName>
        <fullName evidence="7">Class III signal peptide-containing protein</fullName>
    </submittedName>
</protein>
<comment type="caution">
    <text evidence="7">The sequence shown here is derived from an EMBL/GenBank/DDBJ whole genome shotgun (WGS) entry which is preliminary data.</text>
</comment>
<dbReference type="GO" id="GO:0009986">
    <property type="term" value="C:cell surface"/>
    <property type="evidence" value="ECO:0007669"/>
    <property type="project" value="UniProtKB-SubCell"/>
</dbReference>
<evidence type="ECO:0000313" key="7">
    <source>
        <dbReference type="EMBL" id="HIQ32787.1"/>
    </source>
</evidence>
<evidence type="ECO:0000256" key="5">
    <source>
        <dbReference type="ARBA" id="ARBA00023263"/>
    </source>
</evidence>
<reference evidence="7" key="1">
    <citation type="journal article" date="2020" name="ISME J.">
        <title>Gammaproteobacteria mediating utilization of methyl-, sulfur- and petroleum organic compounds in deep ocean hydrothermal plumes.</title>
        <authorList>
            <person name="Zhou Z."/>
            <person name="Liu Y."/>
            <person name="Pan J."/>
            <person name="Cron B.R."/>
            <person name="Toner B.M."/>
            <person name="Anantharaman K."/>
            <person name="Breier J.A."/>
            <person name="Dick G.J."/>
            <person name="Li M."/>
        </authorList>
    </citation>
    <scope>NUCLEOTIDE SEQUENCE</scope>
    <source>
        <strain evidence="7">SZUA-1534</strain>
    </source>
</reference>
<keyword evidence="6" id="KW-0812">Transmembrane</keyword>
<feature type="transmembrane region" description="Helical" evidence="6">
    <location>
        <begin position="12"/>
        <end position="36"/>
    </location>
</feature>
<dbReference type="InterPro" id="IPR007166">
    <property type="entry name" value="Class3_signal_pept_motif"/>
</dbReference>
<dbReference type="AlphaFoldDB" id="A0A832ZZ37"/>
<evidence type="ECO:0000256" key="2">
    <source>
        <dbReference type="ARBA" id="ARBA00004561"/>
    </source>
</evidence>
<evidence type="ECO:0000256" key="3">
    <source>
        <dbReference type="ARBA" id="ARBA00004613"/>
    </source>
</evidence>
<organism evidence="7 8">
    <name type="scientific">Methanothermococcus okinawensis</name>
    <dbReference type="NCBI Taxonomy" id="155863"/>
    <lineage>
        <taxon>Archaea</taxon>
        <taxon>Methanobacteriati</taxon>
        <taxon>Methanobacteriota</taxon>
        <taxon>Methanomada group</taxon>
        <taxon>Methanococci</taxon>
        <taxon>Methanococcales</taxon>
        <taxon>Methanococcaceae</taxon>
        <taxon>Methanothermococcus</taxon>
    </lineage>
</organism>
<sequence>MGIKKLLSKRGQLSLEFTLLMLAVVTAAVVVGYHMIKTSLHVKNASIEMINTTSSATLQVLSKV</sequence>
<evidence type="ECO:0000256" key="6">
    <source>
        <dbReference type="SAM" id="Phobius"/>
    </source>
</evidence>
<proteinExistence type="predicted"/>
<accession>A0A832ZZ37</accession>
<name>A0A832ZZ37_9EURY</name>
<keyword evidence="4" id="KW-0964">Secreted</keyword>
<dbReference type="GO" id="GO:0005576">
    <property type="term" value="C:extracellular region"/>
    <property type="evidence" value="ECO:0007669"/>
    <property type="project" value="UniProtKB-SubCell"/>
</dbReference>
<evidence type="ECO:0000313" key="8">
    <source>
        <dbReference type="Proteomes" id="UP000623215"/>
    </source>
</evidence>
<gene>
    <name evidence="7" type="ORF">EYH55_04845</name>
</gene>